<dbReference type="GO" id="GO:0071748">
    <property type="term" value="C:monomeric IgA immunoglobulin complex"/>
    <property type="evidence" value="ECO:0007669"/>
    <property type="project" value="Ensembl"/>
</dbReference>
<dbReference type="GeneID" id="100681203"/>
<dbReference type="PANTHER" id="PTHR10070">
    <property type="entry name" value="IMMUNOGLOBULIN J CHAIN"/>
    <property type="match status" value="1"/>
</dbReference>
<dbReference type="OrthoDB" id="9936784at2759"/>
<dbReference type="GO" id="GO:0030674">
    <property type="term" value="F:protein-macromolecule adaptor activity"/>
    <property type="evidence" value="ECO:0007669"/>
    <property type="project" value="Ensembl"/>
</dbReference>
<dbReference type="KEGG" id="oaa:100681203"/>
<feature type="chain" id="PRO_5003356089" evidence="1">
    <location>
        <begin position="23"/>
        <end position="160"/>
    </location>
</feature>
<dbReference type="HOGENOM" id="CLU_1651635_0_0_1"/>
<dbReference type="AlphaFoldDB" id="F7DCW9"/>
<dbReference type="GO" id="GO:0003094">
    <property type="term" value="P:glomerular filtration"/>
    <property type="evidence" value="ECO:0007669"/>
    <property type="project" value="Ensembl"/>
</dbReference>
<protein>
    <submittedName>
        <fullName evidence="2">Joining chain of multimeric IgA and IgM</fullName>
    </submittedName>
</protein>
<dbReference type="STRING" id="9258.ENSOANP00000021593"/>
<feature type="signal peptide" evidence="1">
    <location>
        <begin position="1"/>
        <end position="22"/>
    </location>
</feature>
<accession>F7DCW9</accession>
<dbReference type="PANTHER" id="PTHR10070:SF2">
    <property type="entry name" value="IMMUNOGLOBULIN J CHAIN"/>
    <property type="match status" value="1"/>
</dbReference>
<dbReference type="GO" id="GO:0045087">
    <property type="term" value="P:innate immune response"/>
    <property type="evidence" value="ECO:0007669"/>
    <property type="project" value="Ensembl"/>
</dbReference>
<dbReference type="GO" id="GO:0034987">
    <property type="term" value="F:immunoglobulin receptor binding"/>
    <property type="evidence" value="ECO:0007669"/>
    <property type="project" value="Ensembl"/>
</dbReference>
<dbReference type="GO" id="GO:0071756">
    <property type="term" value="C:pentameric IgM immunoglobulin complex"/>
    <property type="evidence" value="ECO:0000318"/>
    <property type="project" value="GO_Central"/>
</dbReference>
<dbReference type="eggNOG" id="ENOG502RZF4">
    <property type="taxonomic scope" value="Eukaryota"/>
</dbReference>
<evidence type="ECO:0000313" key="2">
    <source>
        <dbReference type="Ensembl" id="ENSOANP00000021593.1"/>
    </source>
</evidence>
<dbReference type="FunCoup" id="F7DCW9">
    <property type="interactions" value="183"/>
</dbReference>
<dbReference type="GO" id="GO:0071752">
    <property type="term" value="C:secretory dimeric IgA immunoglobulin complex"/>
    <property type="evidence" value="ECO:0007669"/>
    <property type="project" value="Ensembl"/>
</dbReference>
<dbReference type="GO" id="GO:0060267">
    <property type="term" value="P:positive regulation of respiratory burst"/>
    <property type="evidence" value="ECO:0007669"/>
    <property type="project" value="Ensembl"/>
</dbReference>
<name>F7DCW9_ORNAN</name>
<reference evidence="2" key="2">
    <citation type="submission" date="2025-08" db="UniProtKB">
        <authorList>
            <consortium name="Ensembl"/>
        </authorList>
    </citation>
    <scope>IDENTIFICATION</scope>
    <source>
        <strain evidence="2">Glennie</strain>
    </source>
</reference>
<sequence length="160" mass="17973">MKVHMLLWGTLAVFWGATLVAALDDDGDDGDVLVDNKCKCTRVTSKFVPSKEDPSVKVLERNIRVIIPLKARQNISDPTSPPRTRFVYELSKLCQKCDQTEVELDHEVVTATRGNSCDRPGDDCYTYDRNKCYMSTIPFTYGGETKVVNTVLTPESCYPD</sequence>
<keyword evidence="3" id="KW-1185">Reference proteome</keyword>
<dbReference type="GO" id="GO:0031210">
    <property type="term" value="F:phosphatidylcholine binding"/>
    <property type="evidence" value="ECO:0007669"/>
    <property type="project" value="Ensembl"/>
</dbReference>
<dbReference type="GO" id="GO:0019862">
    <property type="term" value="F:IgA binding"/>
    <property type="evidence" value="ECO:0007669"/>
    <property type="project" value="Ensembl"/>
</dbReference>
<dbReference type="GO" id="GO:0002250">
    <property type="term" value="P:adaptive immune response"/>
    <property type="evidence" value="ECO:0007669"/>
    <property type="project" value="Ensembl"/>
</dbReference>
<dbReference type="InterPro" id="IPR024110">
    <property type="entry name" value="Ig_J"/>
</dbReference>
<dbReference type="GO" id="GO:0006959">
    <property type="term" value="P:humoral immune response"/>
    <property type="evidence" value="ECO:0000318"/>
    <property type="project" value="GO_Central"/>
</dbReference>
<keyword evidence="1" id="KW-0732">Signal</keyword>
<gene>
    <name evidence="2" type="primary">JCHAIN</name>
</gene>
<dbReference type="GO" id="GO:0003697">
    <property type="term" value="F:single-stranded DNA binding"/>
    <property type="evidence" value="ECO:0007669"/>
    <property type="project" value="Ensembl"/>
</dbReference>
<dbReference type="Proteomes" id="UP000002279">
    <property type="component" value="Chromosome 10"/>
</dbReference>
<dbReference type="GO" id="GO:0019731">
    <property type="term" value="P:antibacterial humoral response"/>
    <property type="evidence" value="ECO:0007669"/>
    <property type="project" value="Ensembl"/>
</dbReference>
<dbReference type="GO" id="GO:0042834">
    <property type="term" value="F:peptidoglycan binding"/>
    <property type="evidence" value="ECO:0007669"/>
    <property type="project" value="Ensembl"/>
</dbReference>
<dbReference type="InParanoid" id="F7DCW9"/>
<dbReference type="RefSeq" id="XP_003430954.1">
    <property type="nucleotide sequence ID" value="XM_003430906.5"/>
</dbReference>
<organism evidence="2 3">
    <name type="scientific">Ornithorhynchus anatinus</name>
    <name type="common">Duckbill platypus</name>
    <dbReference type="NCBI Taxonomy" id="9258"/>
    <lineage>
        <taxon>Eukaryota</taxon>
        <taxon>Metazoa</taxon>
        <taxon>Chordata</taxon>
        <taxon>Craniata</taxon>
        <taxon>Vertebrata</taxon>
        <taxon>Euteleostomi</taxon>
        <taxon>Mammalia</taxon>
        <taxon>Monotremata</taxon>
        <taxon>Ornithorhynchidae</taxon>
        <taxon>Ornithorhynchus</taxon>
    </lineage>
</organism>
<dbReference type="Bgee" id="ENSOANG00000013693">
    <property type="expression patterns" value="Expressed in liver and 7 other cell types or tissues"/>
</dbReference>
<reference evidence="2" key="3">
    <citation type="submission" date="2025-09" db="UniProtKB">
        <authorList>
            <consortium name="Ensembl"/>
        </authorList>
    </citation>
    <scope>IDENTIFICATION</scope>
    <source>
        <strain evidence="2">Glennie</strain>
    </source>
</reference>
<dbReference type="GO" id="GO:0065003">
    <property type="term" value="P:protein-containing complex assembly"/>
    <property type="evidence" value="ECO:0007669"/>
    <property type="project" value="Ensembl"/>
</dbReference>
<evidence type="ECO:0000256" key="1">
    <source>
        <dbReference type="SAM" id="SignalP"/>
    </source>
</evidence>
<proteinExistence type="predicted"/>
<dbReference type="Pfam" id="PF15097">
    <property type="entry name" value="Ig_J_chain"/>
    <property type="match status" value="1"/>
</dbReference>
<dbReference type="GO" id="GO:0042803">
    <property type="term" value="F:protein homodimerization activity"/>
    <property type="evidence" value="ECO:0007669"/>
    <property type="project" value="Ensembl"/>
</dbReference>
<reference evidence="2 3" key="1">
    <citation type="journal article" date="2008" name="Nature">
        <title>Genome analysis of the platypus reveals unique signatures of evolution.</title>
        <authorList>
            <person name="Warren W.C."/>
            <person name="Hillier L.W."/>
            <person name="Marshall Graves J.A."/>
            <person name="Birney E."/>
            <person name="Ponting C.P."/>
            <person name="Grutzner F."/>
            <person name="Belov K."/>
            <person name="Miller W."/>
            <person name="Clarke L."/>
            <person name="Chinwalla A.T."/>
            <person name="Yang S.P."/>
            <person name="Heger A."/>
            <person name="Locke D.P."/>
            <person name="Miethke P."/>
            <person name="Waters P.D."/>
            <person name="Veyrunes F."/>
            <person name="Fulton L."/>
            <person name="Fulton B."/>
            <person name="Graves T."/>
            <person name="Wallis J."/>
            <person name="Puente X.S."/>
            <person name="Lopez-Otin C."/>
            <person name="Ordonez G.R."/>
            <person name="Eichler E.E."/>
            <person name="Chen L."/>
            <person name="Cheng Z."/>
            <person name="Deakin J.E."/>
            <person name="Alsop A."/>
            <person name="Thompson K."/>
            <person name="Kirby P."/>
            <person name="Papenfuss A.T."/>
            <person name="Wakefield M.J."/>
            <person name="Olender T."/>
            <person name="Lancet D."/>
            <person name="Huttley G.A."/>
            <person name="Smit A.F."/>
            <person name="Pask A."/>
            <person name="Temple-Smith P."/>
            <person name="Batzer M.A."/>
            <person name="Walker J.A."/>
            <person name="Konkel M.K."/>
            <person name="Harris R.S."/>
            <person name="Whittington C.M."/>
            <person name="Wong E.S."/>
            <person name="Gemmell N.J."/>
            <person name="Buschiazzo E."/>
            <person name="Vargas Jentzsch I.M."/>
            <person name="Merkel A."/>
            <person name="Schmitz J."/>
            <person name="Zemann A."/>
            <person name="Churakov G."/>
            <person name="Kriegs J.O."/>
            <person name="Brosius J."/>
            <person name="Murchison E.P."/>
            <person name="Sachidanandam R."/>
            <person name="Smith C."/>
            <person name="Hannon G.J."/>
            <person name="Tsend-Ayush E."/>
            <person name="McMillan D."/>
            <person name="Attenborough R."/>
            <person name="Rens W."/>
            <person name="Ferguson-Smith M."/>
            <person name="Lefevre C.M."/>
            <person name="Sharp J.A."/>
            <person name="Nicholas K.R."/>
            <person name="Ray D.A."/>
            <person name="Kube M."/>
            <person name="Reinhardt R."/>
            <person name="Pringle T.H."/>
            <person name="Taylor J."/>
            <person name="Jones R.C."/>
            <person name="Nixon B."/>
            <person name="Dacheux J.L."/>
            <person name="Niwa H."/>
            <person name="Sekita Y."/>
            <person name="Huang X."/>
            <person name="Stark A."/>
            <person name="Kheradpour P."/>
            <person name="Kellis M."/>
            <person name="Flicek P."/>
            <person name="Chen Y."/>
            <person name="Webber C."/>
            <person name="Hardison R."/>
            <person name="Nelson J."/>
            <person name="Hallsworth-Pepin K."/>
            <person name="Delehaunty K."/>
            <person name="Markovic C."/>
            <person name="Minx P."/>
            <person name="Feng Y."/>
            <person name="Kremitzki C."/>
            <person name="Mitreva M."/>
            <person name="Glasscock J."/>
            <person name="Wylie T."/>
            <person name="Wohldmann P."/>
            <person name="Thiru P."/>
            <person name="Nhan M.N."/>
            <person name="Pohl C.S."/>
            <person name="Smith S.M."/>
            <person name="Hou S."/>
            <person name="Nefedov M."/>
            <person name="de Jong P.J."/>
            <person name="Renfree M.B."/>
            <person name="Mardis E.R."/>
            <person name="Wilson R.K."/>
        </authorList>
    </citation>
    <scope>NUCLEOTIDE SEQUENCE [LARGE SCALE GENOMIC DNA]</scope>
    <source>
        <strain evidence="2 3">Glennie</strain>
    </source>
</reference>
<dbReference type="Ensembl" id="ENSOANT00000021596.3">
    <property type="protein sequence ID" value="ENSOANP00000021593.1"/>
    <property type="gene ID" value="ENSOANG00000013693.3"/>
</dbReference>
<dbReference type="GeneTree" id="ENSGT00390000012791"/>
<evidence type="ECO:0000313" key="3">
    <source>
        <dbReference type="Proteomes" id="UP000002279"/>
    </source>
</evidence>
<dbReference type="CTD" id="3512"/>
<dbReference type="OMA" id="KCQCARV"/>